<evidence type="ECO:0000313" key="3">
    <source>
        <dbReference type="Proteomes" id="UP001642484"/>
    </source>
</evidence>
<dbReference type="InterPro" id="IPR056349">
    <property type="entry name" value="Microp_apicomplexa_10"/>
</dbReference>
<accession>A0ABP0QRS2</accession>
<proteinExistence type="predicted"/>
<keyword evidence="3" id="KW-1185">Reference proteome</keyword>
<feature type="region of interest" description="Disordered" evidence="1">
    <location>
        <begin position="64"/>
        <end position="86"/>
    </location>
</feature>
<feature type="compositionally biased region" description="Basic and acidic residues" evidence="1">
    <location>
        <begin position="64"/>
        <end position="80"/>
    </location>
</feature>
<name>A0ABP0QRS2_9DINO</name>
<dbReference type="Proteomes" id="UP001642484">
    <property type="component" value="Unassembled WGS sequence"/>
</dbReference>
<protein>
    <submittedName>
        <fullName evidence="2">Uncharacterized protein</fullName>
    </submittedName>
</protein>
<comment type="caution">
    <text evidence="2">The sequence shown here is derived from an EMBL/GenBank/DDBJ whole genome shotgun (WGS) entry which is preliminary data.</text>
</comment>
<dbReference type="EMBL" id="CAXAMN010024884">
    <property type="protein sequence ID" value="CAK9090729.1"/>
    <property type="molecule type" value="Genomic_DNA"/>
</dbReference>
<evidence type="ECO:0000256" key="1">
    <source>
        <dbReference type="SAM" id="MobiDB-lite"/>
    </source>
</evidence>
<evidence type="ECO:0000313" key="2">
    <source>
        <dbReference type="EMBL" id="CAK9090729.1"/>
    </source>
</evidence>
<sequence length="173" mass="19765">MALRVPLHMPRSAVPAALRVRLCTAGVRGSGVRFISSSKAEEKKRLKEADVRDRPFAERGFQNARDRPRERRYWPPKEESIELPGGRKQVQVVASKRDVDGYLEAQLVFMTPDGHRLFYLNEEELDELVKLAPRLTEYMELWQEKAQEASDAEADAATRRTLRALAERSSASE</sequence>
<organism evidence="2 3">
    <name type="scientific">Durusdinium trenchii</name>
    <dbReference type="NCBI Taxonomy" id="1381693"/>
    <lineage>
        <taxon>Eukaryota</taxon>
        <taxon>Sar</taxon>
        <taxon>Alveolata</taxon>
        <taxon>Dinophyceae</taxon>
        <taxon>Suessiales</taxon>
        <taxon>Symbiodiniaceae</taxon>
        <taxon>Durusdinium</taxon>
    </lineage>
</organism>
<dbReference type="Pfam" id="PF23519">
    <property type="entry name" value="Microp_apicomplexa_10"/>
    <property type="match status" value="1"/>
</dbReference>
<reference evidence="2 3" key="1">
    <citation type="submission" date="2024-02" db="EMBL/GenBank/DDBJ databases">
        <authorList>
            <person name="Chen Y."/>
            <person name="Shah S."/>
            <person name="Dougan E. K."/>
            <person name="Thang M."/>
            <person name="Chan C."/>
        </authorList>
    </citation>
    <scope>NUCLEOTIDE SEQUENCE [LARGE SCALE GENOMIC DNA]</scope>
</reference>
<gene>
    <name evidence="2" type="ORF">CCMP2556_LOCUS43573</name>
</gene>